<dbReference type="AlphaFoldDB" id="A0A9W9J2N9"/>
<feature type="compositionally biased region" description="Polar residues" evidence="1">
    <location>
        <begin position="61"/>
        <end position="74"/>
    </location>
</feature>
<dbReference type="EMBL" id="JAPQKP010000005">
    <property type="protein sequence ID" value="KAJ5188853.1"/>
    <property type="molecule type" value="Genomic_DNA"/>
</dbReference>
<name>A0A9W9J2N9_9EURO</name>
<reference evidence="2" key="2">
    <citation type="journal article" date="2023" name="IMA Fungus">
        <title>Comparative genomic study of the Penicillium genus elucidates a diverse pangenome and 15 lateral gene transfer events.</title>
        <authorList>
            <person name="Petersen C."/>
            <person name="Sorensen T."/>
            <person name="Nielsen M.R."/>
            <person name="Sondergaard T.E."/>
            <person name="Sorensen J.L."/>
            <person name="Fitzpatrick D.A."/>
            <person name="Frisvad J.C."/>
            <person name="Nielsen K.L."/>
        </authorList>
    </citation>
    <scope>NUCLEOTIDE SEQUENCE</scope>
    <source>
        <strain evidence="2">IBT 16849</strain>
    </source>
</reference>
<protein>
    <submittedName>
        <fullName evidence="2">Uncharacterized protein</fullName>
    </submittedName>
</protein>
<dbReference type="Proteomes" id="UP001150879">
    <property type="component" value="Unassembled WGS sequence"/>
</dbReference>
<accession>A0A9W9J2N9</accession>
<sequence length="85" mass="9912">MIFLILLVDSRFYTLQHPRFKETEPPEIYIERYVYMTSGHSYSPNESVDAGVVASKTPQYSSKPYTTSLWNPPSQRQPPHDETPY</sequence>
<evidence type="ECO:0000256" key="1">
    <source>
        <dbReference type="SAM" id="MobiDB-lite"/>
    </source>
</evidence>
<keyword evidence="3" id="KW-1185">Reference proteome</keyword>
<proteinExistence type="predicted"/>
<comment type="caution">
    <text evidence="2">The sequence shown here is derived from an EMBL/GenBank/DDBJ whole genome shotgun (WGS) entry which is preliminary data.</text>
</comment>
<evidence type="ECO:0000313" key="2">
    <source>
        <dbReference type="EMBL" id="KAJ5188853.1"/>
    </source>
</evidence>
<gene>
    <name evidence="2" type="ORF">N7472_007867</name>
</gene>
<feature type="region of interest" description="Disordered" evidence="1">
    <location>
        <begin position="61"/>
        <end position="85"/>
    </location>
</feature>
<evidence type="ECO:0000313" key="3">
    <source>
        <dbReference type="Proteomes" id="UP001150879"/>
    </source>
</evidence>
<organism evidence="2 3">
    <name type="scientific">Penicillium cf. griseofulvum</name>
    <dbReference type="NCBI Taxonomy" id="2972120"/>
    <lineage>
        <taxon>Eukaryota</taxon>
        <taxon>Fungi</taxon>
        <taxon>Dikarya</taxon>
        <taxon>Ascomycota</taxon>
        <taxon>Pezizomycotina</taxon>
        <taxon>Eurotiomycetes</taxon>
        <taxon>Eurotiomycetidae</taxon>
        <taxon>Eurotiales</taxon>
        <taxon>Aspergillaceae</taxon>
        <taxon>Penicillium</taxon>
    </lineage>
</organism>
<reference evidence="2" key="1">
    <citation type="submission" date="2022-11" db="EMBL/GenBank/DDBJ databases">
        <authorList>
            <person name="Petersen C."/>
        </authorList>
    </citation>
    <scope>NUCLEOTIDE SEQUENCE</scope>
    <source>
        <strain evidence="2">IBT 16849</strain>
    </source>
</reference>